<protein>
    <recommendedName>
        <fullName evidence="2">Serine aminopeptidase S33 domain-containing protein</fullName>
    </recommendedName>
</protein>
<dbReference type="InterPro" id="IPR022742">
    <property type="entry name" value="Hydrolase_4"/>
</dbReference>
<evidence type="ECO:0000313" key="4">
    <source>
        <dbReference type="Proteomes" id="UP000546642"/>
    </source>
</evidence>
<feature type="domain" description="Serine aminopeptidase S33" evidence="2">
    <location>
        <begin position="89"/>
        <end position="198"/>
    </location>
</feature>
<accession>A0A7W9YFC5</accession>
<keyword evidence="1" id="KW-1133">Transmembrane helix</keyword>
<dbReference type="Gene3D" id="3.40.50.1820">
    <property type="entry name" value="alpha/beta hydrolase"/>
    <property type="match status" value="1"/>
</dbReference>
<feature type="transmembrane region" description="Helical" evidence="1">
    <location>
        <begin position="20"/>
        <end position="38"/>
    </location>
</feature>
<dbReference type="RefSeq" id="WP_184072737.1">
    <property type="nucleotide sequence ID" value="NZ_JACHDS010000001.1"/>
</dbReference>
<dbReference type="PANTHER" id="PTHR12277:SF79">
    <property type="entry name" value="XAA-PRO DIPEPTIDYL-PEPTIDASE-RELATED"/>
    <property type="match status" value="1"/>
</dbReference>
<gene>
    <name evidence="3" type="ORF">HNR23_000291</name>
</gene>
<dbReference type="EMBL" id="JACHDS010000001">
    <property type="protein sequence ID" value="MBB6170231.1"/>
    <property type="molecule type" value="Genomic_DNA"/>
</dbReference>
<sequence length="289" mass="30508">MASETAATEEGGCLRPGLTFTAVVATVILVFVGFIWAFQRSLIYLPARGDVPPAAEVIDGAQDITLTTEDGLDLGAWFVPARETDSGMAVLVANGNAGNREVRAPLAEALADQGISVLLFDYRGYGGNPGSPTEDGLALDVAAAADALEELGPDGGYAREDTLYFGESLGAAVVAGLARERAPAGLVLRSPFTELADAGRYHYPFLPVRTLLKEHYPVADAVREIESPTTVVYGTRDTIVPPDFSREVAAASANLFEEVAVDRADHNDLALLDGPELISAVVRLADHVR</sequence>
<evidence type="ECO:0000256" key="1">
    <source>
        <dbReference type="SAM" id="Phobius"/>
    </source>
</evidence>
<keyword evidence="4" id="KW-1185">Reference proteome</keyword>
<dbReference type="PANTHER" id="PTHR12277">
    <property type="entry name" value="ALPHA/BETA HYDROLASE DOMAIN-CONTAINING PROTEIN"/>
    <property type="match status" value="1"/>
</dbReference>
<dbReference type="Pfam" id="PF12146">
    <property type="entry name" value="Hydrolase_4"/>
    <property type="match status" value="1"/>
</dbReference>
<evidence type="ECO:0000259" key="2">
    <source>
        <dbReference type="Pfam" id="PF12146"/>
    </source>
</evidence>
<dbReference type="AlphaFoldDB" id="A0A7W9YFC5"/>
<keyword evidence="1" id="KW-0472">Membrane</keyword>
<evidence type="ECO:0000313" key="3">
    <source>
        <dbReference type="EMBL" id="MBB6170231.1"/>
    </source>
</evidence>
<dbReference type="InterPro" id="IPR029058">
    <property type="entry name" value="AB_hydrolase_fold"/>
</dbReference>
<proteinExistence type="predicted"/>
<comment type="caution">
    <text evidence="3">The sequence shown here is derived from an EMBL/GenBank/DDBJ whole genome shotgun (WGS) entry which is preliminary data.</text>
</comment>
<keyword evidence="1" id="KW-0812">Transmembrane</keyword>
<dbReference type="SUPFAM" id="SSF53474">
    <property type="entry name" value="alpha/beta-Hydrolases"/>
    <property type="match status" value="1"/>
</dbReference>
<dbReference type="Proteomes" id="UP000546642">
    <property type="component" value="Unassembled WGS sequence"/>
</dbReference>
<reference evidence="3 4" key="1">
    <citation type="submission" date="2020-08" db="EMBL/GenBank/DDBJ databases">
        <title>Sequencing the genomes of 1000 actinobacteria strains.</title>
        <authorList>
            <person name="Klenk H.-P."/>
        </authorList>
    </citation>
    <scope>NUCLEOTIDE SEQUENCE [LARGE SCALE GENOMIC DNA]</scope>
    <source>
        <strain evidence="3 4">DSM 46659</strain>
    </source>
</reference>
<organism evidence="3 4">
    <name type="scientific">Nocardiopsis mwathae</name>
    <dbReference type="NCBI Taxonomy" id="1472723"/>
    <lineage>
        <taxon>Bacteria</taxon>
        <taxon>Bacillati</taxon>
        <taxon>Actinomycetota</taxon>
        <taxon>Actinomycetes</taxon>
        <taxon>Streptosporangiales</taxon>
        <taxon>Nocardiopsidaceae</taxon>
        <taxon>Nocardiopsis</taxon>
    </lineage>
</organism>
<name>A0A7W9YFC5_9ACTN</name>